<feature type="transmembrane region" description="Helical" evidence="6">
    <location>
        <begin position="50"/>
        <end position="74"/>
    </location>
</feature>
<evidence type="ECO:0000256" key="5">
    <source>
        <dbReference type="ARBA" id="ARBA00023136"/>
    </source>
</evidence>
<dbReference type="InterPro" id="IPR004633">
    <property type="entry name" value="NaPi_cotrn-rel/YqeW-like"/>
</dbReference>
<dbReference type="Pfam" id="PF02690">
    <property type="entry name" value="Na_Pi_cotrans"/>
    <property type="match status" value="1"/>
</dbReference>
<feature type="transmembrane region" description="Helical" evidence="6">
    <location>
        <begin position="257"/>
        <end position="274"/>
    </location>
</feature>
<protein>
    <submittedName>
        <fullName evidence="8">Na/Pi cotransporter family protein</fullName>
    </submittedName>
</protein>
<keyword evidence="3 6" id="KW-0812">Transmembrane</keyword>
<dbReference type="PANTHER" id="PTHR10010">
    <property type="entry name" value="SOLUTE CARRIER FAMILY 34 SODIUM PHOSPHATE , MEMBER 2-RELATED"/>
    <property type="match status" value="1"/>
</dbReference>
<dbReference type="Gene3D" id="1.20.58.220">
    <property type="entry name" value="Phosphate transport system protein phou homolog 2, domain 2"/>
    <property type="match status" value="1"/>
</dbReference>
<keyword evidence="2" id="KW-1003">Cell membrane</keyword>
<dbReference type="InterPro" id="IPR038078">
    <property type="entry name" value="PhoU-like_sf"/>
</dbReference>
<feature type="domain" description="PhoU" evidence="7">
    <location>
        <begin position="469"/>
        <end position="546"/>
    </location>
</feature>
<name>A0ABR7PF51_9FIRM</name>
<comment type="caution">
    <text evidence="8">The sequence shown here is derived from an EMBL/GenBank/DDBJ whole genome shotgun (WGS) entry which is preliminary data.</text>
</comment>
<feature type="transmembrane region" description="Helical" evidence="6">
    <location>
        <begin position="113"/>
        <end position="136"/>
    </location>
</feature>
<dbReference type="EMBL" id="JACRTP010000012">
    <property type="protein sequence ID" value="MBC8630041.1"/>
    <property type="molecule type" value="Genomic_DNA"/>
</dbReference>
<dbReference type="Proteomes" id="UP000661649">
    <property type="component" value="Unassembled WGS sequence"/>
</dbReference>
<reference evidence="8 9" key="1">
    <citation type="submission" date="2020-08" db="EMBL/GenBank/DDBJ databases">
        <title>Genome public.</title>
        <authorList>
            <person name="Liu C."/>
            <person name="Sun Q."/>
        </authorList>
    </citation>
    <scope>NUCLEOTIDE SEQUENCE [LARGE SCALE GENOMIC DNA]</scope>
    <source>
        <strain evidence="8 9">3_YM_SP_D4_24.mj</strain>
    </source>
</reference>
<accession>A0ABR7PF51</accession>
<dbReference type="PANTHER" id="PTHR10010:SF46">
    <property type="entry name" value="SODIUM-DEPENDENT PHOSPHATE TRANSPORT PROTEIN 2B"/>
    <property type="match status" value="1"/>
</dbReference>
<gene>
    <name evidence="8" type="ORF">H8712_15795</name>
</gene>
<feature type="transmembrane region" description="Helical" evidence="6">
    <location>
        <begin position="286"/>
        <end position="308"/>
    </location>
</feature>
<evidence type="ECO:0000256" key="2">
    <source>
        <dbReference type="ARBA" id="ARBA00022475"/>
    </source>
</evidence>
<feature type="transmembrane region" description="Helical" evidence="6">
    <location>
        <begin position="182"/>
        <end position="199"/>
    </location>
</feature>
<organism evidence="8 9">
    <name type="scientific">Blautia stercoris</name>
    <dbReference type="NCBI Taxonomy" id="871664"/>
    <lineage>
        <taxon>Bacteria</taxon>
        <taxon>Bacillati</taxon>
        <taxon>Bacillota</taxon>
        <taxon>Clostridia</taxon>
        <taxon>Lachnospirales</taxon>
        <taxon>Lachnospiraceae</taxon>
        <taxon>Blautia</taxon>
    </lineage>
</organism>
<evidence type="ECO:0000256" key="4">
    <source>
        <dbReference type="ARBA" id="ARBA00022989"/>
    </source>
</evidence>
<evidence type="ECO:0000256" key="1">
    <source>
        <dbReference type="ARBA" id="ARBA00004651"/>
    </source>
</evidence>
<dbReference type="InterPro" id="IPR026022">
    <property type="entry name" value="PhoU_dom"/>
</dbReference>
<evidence type="ECO:0000313" key="9">
    <source>
        <dbReference type="Proteomes" id="UP000661649"/>
    </source>
</evidence>
<evidence type="ECO:0000256" key="6">
    <source>
        <dbReference type="SAM" id="Phobius"/>
    </source>
</evidence>
<keyword evidence="5 6" id="KW-0472">Membrane</keyword>
<comment type="subcellular location">
    <subcellularLocation>
        <location evidence="1">Cell membrane</location>
        <topology evidence="1">Multi-pass membrane protein</topology>
    </subcellularLocation>
</comment>
<feature type="transmembrane region" description="Helical" evidence="6">
    <location>
        <begin position="228"/>
        <end position="245"/>
    </location>
</feature>
<dbReference type="RefSeq" id="WP_117457170.1">
    <property type="nucleotide sequence ID" value="NZ_JACRTP010000012.1"/>
</dbReference>
<evidence type="ECO:0000256" key="3">
    <source>
        <dbReference type="ARBA" id="ARBA00022692"/>
    </source>
</evidence>
<sequence length="594" mass="64357">MDFFSILTLLGGLALFLYGMNVMGDGLEKVSGGKMEKILETLTSNPLKAVGLGAAVTAVIQSSSATTVMVVGFVNSGIMKLSQAVGVIMGANIGTTITSWILSLSGIQSDNFFIQLFKPTTFSPVLALIGVAFLMFAKSEKKKDIGTIFIGFAVLMFGMESMSGAVKPLADVPEFTGILTKFSNPILGLLAGMILTAVIQSSSASVGILQALCVTGAVGYSAAIPIIMGQNIGTCITALLSAIGAKKNAKRAAMVHLYFNIIGTVVFMVLFYAINAVVQFPFMNQAANAAGIAVVHTTFNVFATLLLLPFSKVLEKLAILTIRDKEEDKKETEATGMELLDSRFLDKPALAVEQSRRVAVEMANKVKDAINTAIGLIEHYDSEKAEQVLAEEEQVDRYEDGLGTYLVKLSQKDLNVKDSHDLSIMLHCIGDFERISDHAVSIMHSAKELYEKNLKFSDEALAELKVITKAVEDVVEAAVKGFETKDESIARSVEPIEEVIDELKIELKNRHVRRLRNGNCTIEQGFVLSDITASLERVADHCSNVAVCICQVQEDAFDTHSYLEKMKKSSVEFQSVTRVARARYALPSCISVKN</sequence>
<proteinExistence type="predicted"/>
<keyword evidence="4 6" id="KW-1133">Transmembrane helix</keyword>
<dbReference type="InterPro" id="IPR003841">
    <property type="entry name" value="Na/Pi_transpt"/>
</dbReference>
<evidence type="ECO:0000259" key="7">
    <source>
        <dbReference type="Pfam" id="PF01895"/>
    </source>
</evidence>
<keyword evidence="9" id="KW-1185">Reference proteome</keyword>
<dbReference type="NCBIfam" id="NF037997">
    <property type="entry name" value="Na_Pi_symport"/>
    <property type="match status" value="1"/>
</dbReference>
<dbReference type="SUPFAM" id="SSF109755">
    <property type="entry name" value="PhoU-like"/>
    <property type="match status" value="1"/>
</dbReference>
<feature type="domain" description="PhoU" evidence="7">
    <location>
        <begin position="361"/>
        <end position="444"/>
    </location>
</feature>
<feature type="transmembrane region" description="Helical" evidence="6">
    <location>
        <begin position="86"/>
        <end position="107"/>
    </location>
</feature>
<evidence type="ECO:0000313" key="8">
    <source>
        <dbReference type="EMBL" id="MBC8630041.1"/>
    </source>
</evidence>
<feature type="transmembrane region" description="Helical" evidence="6">
    <location>
        <begin position="148"/>
        <end position="170"/>
    </location>
</feature>
<dbReference type="NCBIfam" id="TIGR00704">
    <property type="entry name" value="NaPi_cotrn_rel"/>
    <property type="match status" value="1"/>
</dbReference>
<dbReference type="Pfam" id="PF01895">
    <property type="entry name" value="PhoU"/>
    <property type="match status" value="2"/>
</dbReference>